<dbReference type="Gene3D" id="3.40.50.300">
    <property type="entry name" value="P-loop containing nucleotide triphosphate hydrolases"/>
    <property type="match status" value="1"/>
</dbReference>
<dbReference type="SUPFAM" id="SSF53167">
    <property type="entry name" value="Purine and uridine phosphorylases"/>
    <property type="match status" value="1"/>
</dbReference>
<feature type="chain" id="PRO_5045752615" description="Nephrocystin 3-like N-terminal domain-containing protein" evidence="2">
    <location>
        <begin position="26"/>
        <end position="906"/>
    </location>
</feature>
<protein>
    <recommendedName>
        <fullName evidence="3">Nephrocystin 3-like N-terminal domain-containing protein</fullName>
    </recommendedName>
</protein>
<feature type="signal peptide" evidence="2">
    <location>
        <begin position="1"/>
        <end position="25"/>
    </location>
</feature>
<dbReference type="SMART" id="SM00248">
    <property type="entry name" value="ANK"/>
    <property type="match status" value="3"/>
</dbReference>
<name>A0ABR3TQ98_9PEZI</name>
<evidence type="ECO:0000256" key="1">
    <source>
        <dbReference type="ARBA" id="ARBA00022737"/>
    </source>
</evidence>
<dbReference type="InterPro" id="IPR002110">
    <property type="entry name" value="Ankyrin_rpt"/>
</dbReference>
<gene>
    <name evidence="4" type="ORF">SLS58_005831</name>
</gene>
<feature type="domain" description="Nephrocystin 3-like N-terminal" evidence="3">
    <location>
        <begin position="296"/>
        <end position="457"/>
    </location>
</feature>
<comment type="caution">
    <text evidence="4">The sequence shown here is derived from an EMBL/GenBank/DDBJ whole genome shotgun (WGS) entry which is preliminary data.</text>
</comment>
<dbReference type="PANTHER" id="PTHR10039:SF16">
    <property type="entry name" value="GPI INOSITOL-DEACYLASE"/>
    <property type="match status" value="1"/>
</dbReference>
<dbReference type="Proteomes" id="UP001521184">
    <property type="component" value="Unassembled WGS sequence"/>
</dbReference>
<dbReference type="InterPro" id="IPR027417">
    <property type="entry name" value="P-loop_NTPase"/>
</dbReference>
<dbReference type="EMBL" id="JAKEKT020000037">
    <property type="protein sequence ID" value="KAL1641792.1"/>
    <property type="molecule type" value="Genomic_DNA"/>
</dbReference>
<dbReference type="Gene3D" id="1.25.40.20">
    <property type="entry name" value="Ankyrin repeat-containing domain"/>
    <property type="match status" value="1"/>
</dbReference>
<proteinExistence type="predicted"/>
<keyword evidence="1" id="KW-0677">Repeat</keyword>
<dbReference type="PANTHER" id="PTHR10039">
    <property type="entry name" value="AMELOGENIN"/>
    <property type="match status" value="1"/>
</dbReference>
<evidence type="ECO:0000313" key="4">
    <source>
        <dbReference type="EMBL" id="KAL1641792.1"/>
    </source>
</evidence>
<dbReference type="InterPro" id="IPR056884">
    <property type="entry name" value="NPHP3-like_N"/>
</dbReference>
<dbReference type="Pfam" id="PF00023">
    <property type="entry name" value="Ank"/>
    <property type="match status" value="1"/>
</dbReference>
<reference evidence="4 5" key="1">
    <citation type="journal article" date="2023" name="Plant Dis.">
        <title>First Report of Diplodia intermedia Causing Canker and Dieback Diseases on Apple Trees in Canada.</title>
        <authorList>
            <person name="Ellouze W."/>
            <person name="Ilyukhin E."/>
            <person name="Sulman M."/>
            <person name="Ali S."/>
        </authorList>
    </citation>
    <scope>NUCLEOTIDE SEQUENCE [LARGE SCALE GENOMIC DNA]</scope>
    <source>
        <strain evidence="4 5">M45-28</strain>
    </source>
</reference>
<evidence type="ECO:0000259" key="3">
    <source>
        <dbReference type="Pfam" id="PF24883"/>
    </source>
</evidence>
<dbReference type="SUPFAM" id="SSF48403">
    <property type="entry name" value="Ankyrin repeat"/>
    <property type="match status" value="1"/>
</dbReference>
<keyword evidence="5" id="KW-1185">Reference proteome</keyword>
<dbReference type="InterPro" id="IPR035994">
    <property type="entry name" value="Nucleoside_phosphorylase_sf"/>
</dbReference>
<organism evidence="4 5">
    <name type="scientific">Diplodia intermedia</name>
    <dbReference type="NCBI Taxonomy" id="856260"/>
    <lineage>
        <taxon>Eukaryota</taxon>
        <taxon>Fungi</taxon>
        <taxon>Dikarya</taxon>
        <taxon>Ascomycota</taxon>
        <taxon>Pezizomycotina</taxon>
        <taxon>Dothideomycetes</taxon>
        <taxon>Dothideomycetes incertae sedis</taxon>
        <taxon>Botryosphaeriales</taxon>
        <taxon>Botryosphaeriaceae</taxon>
        <taxon>Diplodia</taxon>
    </lineage>
</organism>
<dbReference type="SUPFAM" id="SSF52540">
    <property type="entry name" value="P-loop containing nucleoside triphosphate hydrolases"/>
    <property type="match status" value="1"/>
</dbReference>
<dbReference type="Pfam" id="PF24883">
    <property type="entry name" value="NPHP3_N"/>
    <property type="match status" value="1"/>
</dbReference>
<keyword evidence="2" id="KW-0732">Signal</keyword>
<accession>A0ABR3TQ98</accession>
<dbReference type="InterPro" id="IPR036770">
    <property type="entry name" value="Ankyrin_rpt-contain_sf"/>
</dbReference>
<evidence type="ECO:0000313" key="5">
    <source>
        <dbReference type="Proteomes" id="UP001521184"/>
    </source>
</evidence>
<dbReference type="Gene3D" id="3.40.50.1580">
    <property type="entry name" value="Nucleoside phosphorylase domain"/>
    <property type="match status" value="1"/>
</dbReference>
<sequence>MVRTFPSLRWCLMVGIGGGVPVLEGQDTDVHLGDVVVSNPDGNVGGVVQYDFGKENQGFARTGSLNEPPTALRNAVTAIRAQPNLALAKTLEKALSEAPGIYPGSQHDQLYQAWYDGFGASQRLWGLFREKQFQRQTTRDQIPVVHYGLIASGNKVIKRAAKRDEIVTWLKQDTNGGKCLCFEMDAAGLMNYFPCLVIRGISDYSDSHKNDEWHDYAALTAAAYAKQFLHVLQPADVTSLASAEERMRQDVQEMKAEVRNLTNLASDEAIRDWLKPANQSADLCQVEDELKNYSATNTWFFEHKNYAAWSSRHSHHLWVYGASGCGKTVLASKIIRALQENGLCLFFFFNFYKEQKLRDVLCSFLHQLHSSNLPKCKEPLQRLYASIKNPTVGPTTDELKRTFDETVRLAGDVPIVLDALDESKGGSHRSELLEWLRRQIQSVETKQGNIRIIMTSRDQPDIVAKLGYSIHMESKISIEDERERVEHDIHTYIQNRIRSDENFQAWKEADEDTIDLMVTKLLQKAGTMFRWVALQLDCLAECADIHTVKQVLQDLPAGLHEVYARAVQQIPPMYKKDAVRLLQLLLFSGLKLTENDVLEAMKVNPDGPPGSRVIDRGWKMGMAPFKPLFSSLIKWVPSKRRKRIQKDQSHRVLQIAHASVRDYLVTNKPEPYLGVSFTATSTKAALVELHLAYFETTTSTVTTLANFTSFAKHSEKAWITHSHIPEVEEISYDTILRFLVYNGSKLQSRTAGIFGSMYAGPPLYVASAIGLTKTVERLLKEGVGADEMGGIDGFRKTAALEGSYYKKKLDELHIFELPEVSDGKKNYHPGSALQAACYNGHESIVRLLLPRNPPVNMQTPDEYANALHATCYGSSGDQKSRKAIVEMLLKEEANANAQGGSMCPRI</sequence>
<evidence type="ECO:0000256" key="2">
    <source>
        <dbReference type="SAM" id="SignalP"/>
    </source>
</evidence>